<dbReference type="SUPFAM" id="SSF52821">
    <property type="entry name" value="Rhodanese/Cell cycle control phosphatase"/>
    <property type="match status" value="1"/>
</dbReference>
<keyword evidence="2" id="KW-0808">Transferase</keyword>
<comment type="caution">
    <text evidence="2">The sequence shown here is derived from an EMBL/GenBank/DDBJ whole genome shotgun (WGS) entry which is preliminary data.</text>
</comment>
<keyword evidence="3" id="KW-1185">Reference proteome</keyword>
<dbReference type="Gene3D" id="3.40.250.10">
    <property type="entry name" value="Rhodanese-like domain"/>
    <property type="match status" value="1"/>
</dbReference>
<proteinExistence type="predicted"/>
<dbReference type="PANTHER" id="PTHR47377">
    <property type="entry name" value="RHODANESE-LIKE DOMAIN-CONTAINING PROTEIN 4, CHLOROPLASTIC"/>
    <property type="match status" value="1"/>
</dbReference>
<dbReference type="Pfam" id="PF00581">
    <property type="entry name" value="Rhodanese"/>
    <property type="match status" value="1"/>
</dbReference>
<accession>A0A318N414</accession>
<name>A0A318N414_9PROT</name>
<evidence type="ECO:0000313" key="2">
    <source>
        <dbReference type="EMBL" id="PXZ02027.1"/>
    </source>
</evidence>
<dbReference type="GO" id="GO:0016740">
    <property type="term" value="F:transferase activity"/>
    <property type="evidence" value="ECO:0007669"/>
    <property type="project" value="UniProtKB-KW"/>
</dbReference>
<protein>
    <submittedName>
        <fullName evidence="2">Sulfurtransferase</fullName>
    </submittedName>
</protein>
<organism evidence="2 3">
    <name type="scientific">Commensalibacter melissae</name>
    <dbReference type="NCBI Taxonomy" id="2070537"/>
    <lineage>
        <taxon>Bacteria</taxon>
        <taxon>Pseudomonadati</taxon>
        <taxon>Pseudomonadota</taxon>
        <taxon>Alphaproteobacteria</taxon>
        <taxon>Acetobacterales</taxon>
        <taxon>Acetobacteraceae</taxon>
    </lineage>
</organism>
<reference evidence="2 3" key="1">
    <citation type="submission" date="2018-05" db="EMBL/GenBank/DDBJ databases">
        <title>Reference genomes for bee gut microbiota database.</title>
        <authorList>
            <person name="Ellegaard K.M."/>
        </authorList>
    </citation>
    <scope>NUCLEOTIDE SEQUENCE [LARGE SCALE GENOMIC DNA]</scope>
    <source>
        <strain evidence="2 3">ESL0284</strain>
    </source>
</reference>
<sequence length="136" mass="15327">MIPEIKPKEAWDLLKKDGQALLIDVRTPEEWEQVGYPELSSLGKEVIKISLQDRMGNRNVNFIRKLKKTVTQLDRPLLFLCLMGGRSRIAAILAKDEGYKNVYNIKEGFEGPANVNGVRGTIAGWLADNLPFTKKS</sequence>
<feature type="domain" description="Rhodanese" evidence="1">
    <location>
        <begin position="16"/>
        <end position="134"/>
    </location>
</feature>
<dbReference type="InterPro" id="IPR036873">
    <property type="entry name" value="Rhodanese-like_dom_sf"/>
</dbReference>
<dbReference type="Proteomes" id="UP000247565">
    <property type="component" value="Unassembled WGS sequence"/>
</dbReference>
<dbReference type="EMBL" id="QGLT01000001">
    <property type="protein sequence ID" value="PXZ02027.1"/>
    <property type="molecule type" value="Genomic_DNA"/>
</dbReference>
<dbReference type="PANTHER" id="PTHR47377:SF1">
    <property type="entry name" value="RHODANESE-LIKE DOMAIN-CONTAINING PROTEIN 4, CHLOROPLASTIC"/>
    <property type="match status" value="1"/>
</dbReference>
<dbReference type="InterPro" id="IPR001763">
    <property type="entry name" value="Rhodanese-like_dom"/>
</dbReference>
<dbReference type="RefSeq" id="WP_110438545.1">
    <property type="nucleotide sequence ID" value="NZ_CP046393.1"/>
</dbReference>
<dbReference type="OrthoDB" id="9815890at2"/>
<dbReference type="AlphaFoldDB" id="A0A318N414"/>
<evidence type="ECO:0000259" key="1">
    <source>
        <dbReference type="PROSITE" id="PS50206"/>
    </source>
</evidence>
<gene>
    <name evidence="2" type="ORF">DK869_03265</name>
</gene>
<dbReference type="SMART" id="SM00450">
    <property type="entry name" value="RHOD"/>
    <property type="match status" value="1"/>
</dbReference>
<dbReference type="InterPro" id="IPR044240">
    <property type="entry name" value="STR4-like"/>
</dbReference>
<evidence type="ECO:0000313" key="3">
    <source>
        <dbReference type="Proteomes" id="UP000247565"/>
    </source>
</evidence>
<dbReference type="PROSITE" id="PS50206">
    <property type="entry name" value="RHODANESE_3"/>
    <property type="match status" value="1"/>
</dbReference>